<protein>
    <recommendedName>
        <fullName evidence="1">CS domain-containing protein</fullName>
    </recommendedName>
</protein>
<dbReference type="Gene3D" id="2.60.40.790">
    <property type="match status" value="1"/>
</dbReference>
<gene>
    <name evidence="2" type="ORF">SO694_00013158</name>
</gene>
<dbReference type="Proteomes" id="UP001363151">
    <property type="component" value="Unassembled WGS sequence"/>
</dbReference>
<reference evidence="2 3" key="1">
    <citation type="submission" date="2024-03" db="EMBL/GenBank/DDBJ databases">
        <title>Aureococcus anophagefferens CCMP1851 and Kratosvirus quantuckense: Draft genome of a second virus-susceptible host strain in the model system.</title>
        <authorList>
            <person name="Chase E."/>
            <person name="Truchon A.R."/>
            <person name="Schepens W."/>
            <person name="Wilhelm S.W."/>
        </authorList>
    </citation>
    <scope>NUCLEOTIDE SEQUENCE [LARGE SCALE GENOMIC DNA]</scope>
    <source>
        <strain evidence="2 3">CCMP1851</strain>
    </source>
</reference>
<accession>A0ABR1G141</accession>
<keyword evidence="3" id="KW-1185">Reference proteome</keyword>
<evidence type="ECO:0000313" key="3">
    <source>
        <dbReference type="Proteomes" id="UP001363151"/>
    </source>
</evidence>
<feature type="domain" description="CS" evidence="1">
    <location>
        <begin position="105"/>
        <end position="204"/>
    </location>
</feature>
<dbReference type="InterPro" id="IPR008978">
    <property type="entry name" value="HSP20-like_chaperone"/>
</dbReference>
<evidence type="ECO:0000259" key="1">
    <source>
        <dbReference type="PROSITE" id="PS51203"/>
    </source>
</evidence>
<dbReference type="InterPro" id="IPR007052">
    <property type="entry name" value="CS_dom"/>
</dbReference>
<name>A0ABR1G141_AURAN</name>
<dbReference type="SUPFAM" id="SSF49764">
    <property type="entry name" value="HSP20-like chaperones"/>
    <property type="match status" value="1"/>
</dbReference>
<dbReference type="CDD" id="cd06463">
    <property type="entry name" value="p23_like"/>
    <property type="match status" value="1"/>
</dbReference>
<evidence type="ECO:0000313" key="2">
    <source>
        <dbReference type="EMBL" id="KAK7242184.1"/>
    </source>
</evidence>
<comment type="caution">
    <text evidence="2">The sequence shown here is derived from an EMBL/GenBank/DDBJ whole genome shotgun (WGS) entry which is preliminary data.</text>
</comment>
<proteinExistence type="predicted"/>
<organism evidence="2 3">
    <name type="scientific">Aureococcus anophagefferens</name>
    <name type="common">Harmful bloom alga</name>
    <dbReference type="NCBI Taxonomy" id="44056"/>
    <lineage>
        <taxon>Eukaryota</taxon>
        <taxon>Sar</taxon>
        <taxon>Stramenopiles</taxon>
        <taxon>Ochrophyta</taxon>
        <taxon>Pelagophyceae</taxon>
        <taxon>Pelagomonadales</taxon>
        <taxon>Pelagomonadaceae</taxon>
        <taxon>Aureococcus</taxon>
    </lineage>
</organism>
<dbReference type="PROSITE" id="PS51203">
    <property type="entry name" value="CS"/>
    <property type="match status" value="1"/>
</dbReference>
<dbReference type="EMBL" id="JBBJCI010000146">
    <property type="protein sequence ID" value="KAK7242184.1"/>
    <property type="molecule type" value="Genomic_DNA"/>
</dbReference>
<dbReference type="Pfam" id="PF04969">
    <property type="entry name" value="CS"/>
    <property type="match status" value="1"/>
</dbReference>
<sequence length="206" mass="21317">MAGILEVTNKAEKEATKLWTVVPEASDAPPETRSGASVDDMLAMAAVYLGVAATAVKPIVLLPAGFGRGTVVGDDAVVLLLLAARAAEMDRRAAPAGRSVAVVPGTAGAVRWANANDKVHVSAQLAEGTKRGHVRVDISATRLAVKVGALVGGDFKLATLLDGALFQDVDPAASSWTLVDTDLGSAELQVTLAKKVPMRWLMLVRA</sequence>